<evidence type="ECO:0000256" key="3">
    <source>
        <dbReference type="ARBA" id="ARBA00022771"/>
    </source>
</evidence>
<accession>A0A8S4DWF2</accession>
<sequence length="520" mass="60879">MHRQHINDEHETFDFKTAFDHLNNSMLRVDCTDIKCRLCFVPLGNIKAIVEHLQYTHDLDVCAEADVELLPNKYDGGRLLCGYCDINFPGLRQMTKHVVDHYKAFVCELCGKSFLTKPGLLVHMTYRHTLKGYPCVRCKQEFDTLDARKEHVQNSKRCYEYGCRECKTRFRTKRLRQDHLVSAHSLPVRTFPCTECEQVFSTSNRFYVHFKLHHSKVVFECKECGMKCYTQTRLEDHMASHTKDRTYKCLVQARKNALAVVKHTTAFPFRVRGKLMMCVYCSDTFEKPKLYRLHMNEKHTKFVAQNAFLHSKNNVNYVKVDATDLRCRKCHLPFGTLKDAAQHIYKKHDSKVDLNADVGLQPFCFDEDKWACFICKEICSQFTTLLKHMPSHYKNYFCEVCGKSYITVGSLKYHVTYSHSKDLVCKRCKKTFPDQKSRTLHLRTSEKCFPFVCTECGERFLSWTVKKIHQNVKHGMPKIKLTCPCGSSFPNRKAFTKHFKTHANEEDFKSQATVKQEYVE</sequence>
<feature type="domain" description="C2H2-type" evidence="6">
    <location>
        <begin position="451"/>
        <end position="479"/>
    </location>
</feature>
<dbReference type="PROSITE" id="PS00028">
    <property type="entry name" value="ZINC_FINGER_C2H2_1"/>
    <property type="match status" value="6"/>
</dbReference>
<dbReference type="GO" id="GO:0008270">
    <property type="term" value="F:zinc ion binding"/>
    <property type="evidence" value="ECO:0007669"/>
    <property type="project" value="UniProtKB-KW"/>
</dbReference>
<name>A0A8S4DWF2_PLUXY</name>
<feature type="domain" description="C2H2-type" evidence="6">
    <location>
        <begin position="105"/>
        <end position="129"/>
    </location>
</feature>
<feature type="domain" description="C2H2-type" evidence="6">
    <location>
        <begin position="396"/>
        <end position="424"/>
    </location>
</feature>
<evidence type="ECO:0000256" key="1">
    <source>
        <dbReference type="ARBA" id="ARBA00022723"/>
    </source>
</evidence>
<keyword evidence="2" id="KW-0677">Repeat</keyword>
<keyword evidence="1" id="KW-0479">Metal-binding</keyword>
<dbReference type="InterPro" id="IPR041661">
    <property type="entry name" value="ZN622/Rei1/Reh1_Znf-C2H2"/>
</dbReference>
<dbReference type="Pfam" id="PF12756">
    <property type="entry name" value="zf-C2H2_2"/>
    <property type="match status" value="2"/>
</dbReference>
<dbReference type="PROSITE" id="PS50157">
    <property type="entry name" value="ZINC_FINGER_C2H2_2"/>
    <property type="match status" value="5"/>
</dbReference>
<dbReference type="PANTHER" id="PTHR24379">
    <property type="entry name" value="KRAB AND ZINC FINGER DOMAIN-CONTAINING"/>
    <property type="match status" value="1"/>
</dbReference>
<dbReference type="InterPro" id="IPR036236">
    <property type="entry name" value="Znf_C2H2_sf"/>
</dbReference>
<dbReference type="AlphaFoldDB" id="A0A8S4DWF2"/>
<protein>
    <submittedName>
        <fullName evidence="7">(diamondback moth) hypothetical protein</fullName>
    </submittedName>
</protein>
<dbReference type="Proteomes" id="UP000653454">
    <property type="component" value="Unassembled WGS sequence"/>
</dbReference>
<feature type="domain" description="C2H2-type" evidence="6">
    <location>
        <begin position="191"/>
        <end position="213"/>
    </location>
</feature>
<keyword evidence="8" id="KW-1185">Reference proteome</keyword>
<proteinExistence type="predicted"/>
<dbReference type="GO" id="GO:0005634">
    <property type="term" value="C:nucleus"/>
    <property type="evidence" value="ECO:0007669"/>
    <property type="project" value="TreeGrafter"/>
</dbReference>
<dbReference type="SMART" id="SM00355">
    <property type="entry name" value="ZnF_C2H2"/>
    <property type="match status" value="14"/>
</dbReference>
<dbReference type="Gene3D" id="3.30.160.60">
    <property type="entry name" value="Classic Zinc Finger"/>
    <property type="match status" value="5"/>
</dbReference>
<gene>
    <name evidence="7" type="ORF">PLXY2_LOCUS3656</name>
</gene>
<keyword evidence="4" id="KW-0862">Zinc</keyword>
<dbReference type="SUPFAM" id="SSF57667">
    <property type="entry name" value="beta-beta-alpha zinc fingers"/>
    <property type="match status" value="4"/>
</dbReference>
<organism evidence="7 8">
    <name type="scientific">Plutella xylostella</name>
    <name type="common">Diamondback moth</name>
    <name type="synonym">Plutella maculipennis</name>
    <dbReference type="NCBI Taxonomy" id="51655"/>
    <lineage>
        <taxon>Eukaryota</taxon>
        <taxon>Metazoa</taxon>
        <taxon>Ecdysozoa</taxon>
        <taxon>Arthropoda</taxon>
        <taxon>Hexapoda</taxon>
        <taxon>Insecta</taxon>
        <taxon>Pterygota</taxon>
        <taxon>Neoptera</taxon>
        <taxon>Endopterygota</taxon>
        <taxon>Lepidoptera</taxon>
        <taxon>Glossata</taxon>
        <taxon>Ditrysia</taxon>
        <taxon>Yponomeutoidea</taxon>
        <taxon>Plutellidae</taxon>
        <taxon>Plutella</taxon>
    </lineage>
</organism>
<dbReference type="InterPro" id="IPR013087">
    <property type="entry name" value="Znf_C2H2_type"/>
</dbReference>
<dbReference type="Pfam" id="PF00096">
    <property type="entry name" value="zf-C2H2"/>
    <property type="match status" value="1"/>
</dbReference>
<keyword evidence="3 5" id="KW-0863">Zinc-finger</keyword>
<evidence type="ECO:0000259" key="6">
    <source>
        <dbReference type="PROSITE" id="PS50157"/>
    </source>
</evidence>
<evidence type="ECO:0000256" key="4">
    <source>
        <dbReference type="ARBA" id="ARBA00022833"/>
    </source>
</evidence>
<evidence type="ECO:0000313" key="8">
    <source>
        <dbReference type="Proteomes" id="UP000653454"/>
    </source>
</evidence>
<dbReference type="GO" id="GO:0000981">
    <property type="term" value="F:DNA-binding transcription factor activity, RNA polymerase II-specific"/>
    <property type="evidence" value="ECO:0007669"/>
    <property type="project" value="TreeGrafter"/>
</dbReference>
<dbReference type="EMBL" id="CAJHNJ030000009">
    <property type="protein sequence ID" value="CAG9106319.1"/>
    <property type="molecule type" value="Genomic_DNA"/>
</dbReference>
<reference evidence="7" key="1">
    <citation type="submission" date="2020-11" db="EMBL/GenBank/DDBJ databases">
        <authorList>
            <person name="Whiteford S."/>
        </authorList>
    </citation>
    <scope>NUCLEOTIDE SEQUENCE</scope>
</reference>
<evidence type="ECO:0000256" key="2">
    <source>
        <dbReference type="ARBA" id="ARBA00022737"/>
    </source>
</evidence>
<evidence type="ECO:0000256" key="5">
    <source>
        <dbReference type="PROSITE-ProRule" id="PRU00042"/>
    </source>
</evidence>
<dbReference type="PANTHER" id="PTHR24379:SF127">
    <property type="entry name" value="BLOODY FINGERS-RELATED"/>
    <property type="match status" value="1"/>
</dbReference>
<evidence type="ECO:0000313" key="7">
    <source>
        <dbReference type="EMBL" id="CAG9106319.1"/>
    </source>
</evidence>
<dbReference type="GO" id="GO:0000977">
    <property type="term" value="F:RNA polymerase II transcription regulatory region sequence-specific DNA binding"/>
    <property type="evidence" value="ECO:0007669"/>
    <property type="project" value="TreeGrafter"/>
</dbReference>
<comment type="caution">
    <text evidence="7">The sequence shown here is derived from an EMBL/GenBank/DDBJ whole genome shotgun (WGS) entry which is preliminary data.</text>
</comment>
<feature type="domain" description="C2H2-type" evidence="6">
    <location>
        <begin position="219"/>
        <end position="246"/>
    </location>
</feature>